<dbReference type="Pfam" id="PF12849">
    <property type="entry name" value="PBP_like_2"/>
    <property type="match status" value="1"/>
</dbReference>
<gene>
    <name evidence="6" type="ORF">SE17_16500</name>
</gene>
<dbReference type="InterPro" id="IPR024370">
    <property type="entry name" value="PBP_domain"/>
</dbReference>
<name>A0A0P9FGM2_9CHLR</name>
<dbReference type="PANTHER" id="PTHR30570">
    <property type="entry name" value="PERIPLASMIC PHOSPHATE BINDING COMPONENT OF PHOSPHATE ABC TRANSPORTER"/>
    <property type="match status" value="1"/>
</dbReference>
<dbReference type="InterPro" id="IPR011862">
    <property type="entry name" value="Phos-bd"/>
</dbReference>
<evidence type="ECO:0000259" key="5">
    <source>
        <dbReference type="Pfam" id="PF12849"/>
    </source>
</evidence>
<reference evidence="6 7" key="1">
    <citation type="submission" date="2015-09" db="EMBL/GenBank/DDBJ databases">
        <title>Draft genome sequence of Kouleothrix aurantiaca JCM 19913.</title>
        <authorList>
            <person name="Hemp J."/>
        </authorList>
    </citation>
    <scope>NUCLEOTIDE SEQUENCE [LARGE SCALE GENOMIC DNA]</scope>
    <source>
        <strain evidence="6 7">COM-B</strain>
    </source>
</reference>
<dbReference type="SUPFAM" id="SSF53850">
    <property type="entry name" value="Periplasmic binding protein-like II"/>
    <property type="match status" value="1"/>
</dbReference>
<evidence type="ECO:0000256" key="2">
    <source>
        <dbReference type="ARBA" id="ARBA00022448"/>
    </source>
</evidence>
<protein>
    <recommendedName>
        <fullName evidence="4">Phosphate-binding protein</fullName>
    </recommendedName>
</protein>
<dbReference type="GO" id="GO:0042301">
    <property type="term" value="F:phosphate ion binding"/>
    <property type="evidence" value="ECO:0007669"/>
    <property type="project" value="UniProtKB-UniRule"/>
</dbReference>
<keyword evidence="7" id="KW-1185">Reference proteome</keyword>
<organism evidence="6 7">
    <name type="scientific">Kouleothrix aurantiaca</name>
    <dbReference type="NCBI Taxonomy" id="186479"/>
    <lineage>
        <taxon>Bacteria</taxon>
        <taxon>Bacillati</taxon>
        <taxon>Chloroflexota</taxon>
        <taxon>Chloroflexia</taxon>
        <taxon>Chloroflexales</taxon>
        <taxon>Roseiflexineae</taxon>
        <taxon>Roseiflexaceae</taxon>
        <taxon>Kouleothrix</taxon>
    </lineage>
</organism>
<dbReference type="PATRIC" id="fig|186479.3.peg.9272"/>
<comment type="caution">
    <text evidence="6">The sequence shown here is derived from an EMBL/GenBank/DDBJ whole genome shotgun (WGS) entry which is preliminary data.</text>
</comment>
<keyword evidence="3" id="KW-0732">Signal</keyword>
<dbReference type="GO" id="GO:0006817">
    <property type="term" value="P:phosphate ion transport"/>
    <property type="evidence" value="ECO:0007669"/>
    <property type="project" value="UniProtKB-UniRule"/>
</dbReference>
<dbReference type="CDD" id="cd13653">
    <property type="entry name" value="PBP2_phosphate_like_1"/>
    <property type="match status" value="1"/>
</dbReference>
<keyword evidence="2 4" id="KW-0813">Transport</keyword>
<dbReference type="Proteomes" id="UP000050509">
    <property type="component" value="Unassembled WGS sequence"/>
</dbReference>
<dbReference type="AlphaFoldDB" id="A0A0P9FGM2"/>
<sequence>MLCLALLASILAGCGQGESNGITVTGSTSVSPFAEHLAEIYQHNHAGTAINIQSLGSSAGIQAATEGVAEIGMSSRNLKPEEADKLDQLIIARDALAVIVNPNNPVAELNLSQVQDIFSGKAASWAAFGGPDQPIDLVVREAGSGTFTAFEELVMKSKPITTAALRQGSNGAIRQVVAENPNAIGYISLGIVDTSVKALAIDAVEPSVAHVEDGSYTFVRPFLFVWQKGHQLSPLAQQYVDYVMSAEGQQELQNLGLVKGPANE</sequence>
<feature type="domain" description="PBP" evidence="5">
    <location>
        <begin position="19"/>
        <end position="247"/>
    </location>
</feature>
<accession>A0A0P9FGM2</accession>
<dbReference type="EMBL" id="LJCR01000602">
    <property type="protein sequence ID" value="KPV52268.1"/>
    <property type="molecule type" value="Genomic_DNA"/>
</dbReference>
<evidence type="ECO:0000256" key="3">
    <source>
        <dbReference type="ARBA" id="ARBA00022729"/>
    </source>
</evidence>
<comment type="similarity">
    <text evidence="1 4">Belongs to the PstS family.</text>
</comment>
<dbReference type="Gene3D" id="3.40.190.10">
    <property type="entry name" value="Periplasmic binding protein-like II"/>
    <property type="match status" value="2"/>
</dbReference>
<evidence type="ECO:0000256" key="1">
    <source>
        <dbReference type="ARBA" id="ARBA00008725"/>
    </source>
</evidence>
<dbReference type="PANTHER" id="PTHR30570:SF1">
    <property type="entry name" value="PHOSPHATE-BINDING PROTEIN PSTS"/>
    <property type="match status" value="1"/>
</dbReference>
<keyword evidence="4" id="KW-0592">Phosphate transport</keyword>
<evidence type="ECO:0000313" key="7">
    <source>
        <dbReference type="Proteomes" id="UP000050509"/>
    </source>
</evidence>
<evidence type="ECO:0000256" key="4">
    <source>
        <dbReference type="RuleBase" id="RU367119"/>
    </source>
</evidence>
<proteinExistence type="inferred from homology"/>
<dbReference type="NCBIfam" id="TIGR02136">
    <property type="entry name" value="ptsS_2"/>
    <property type="match status" value="1"/>
</dbReference>
<evidence type="ECO:0000313" key="6">
    <source>
        <dbReference type="EMBL" id="KPV52268.1"/>
    </source>
</evidence>
<comment type="function">
    <text evidence="4">Involved in the system for phosphate transport across the cytoplasmic membrane.</text>
</comment>
<dbReference type="InterPro" id="IPR050811">
    <property type="entry name" value="Phosphate_ABC_transporter"/>
</dbReference>